<name>A0AB34X1M0_9ACTO</name>
<comment type="caution">
    <text evidence="2">The sequence shown here is derived from an EMBL/GenBank/DDBJ whole genome shotgun (WGS) entry which is preliminary data.</text>
</comment>
<evidence type="ECO:0000313" key="3">
    <source>
        <dbReference type="Proteomes" id="UP000070572"/>
    </source>
</evidence>
<dbReference type="AlphaFoldDB" id="A0AB34X1M0"/>
<evidence type="ECO:0000256" key="1">
    <source>
        <dbReference type="SAM" id="MobiDB-lite"/>
    </source>
</evidence>
<reference evidence="2 3" key="1">
    <citation type="submission" date="2016-01" db="EMBL/GenBank/DDBJ databases">
        <authorList>
            <person name="Mitreva M."/>
            <person name="Pepin K.H."/>
            <person name="Mihindukulasuriya K.A."/>
            <person name="Fulton R."/>
            <person name="Fronick C."/>
            <person name="O'Laughlin M."/>
            <person name="Miner T."/>
            <person name="Herter B."/>
            <person name="Rosa B.A."/>
            <person name="Cordes M."/>
            <person name="Tomlinson C."/>
            <person name="Wollam A."/>
            <person name="Palsikar V.B."/>
            <person name="Mardis E.R."/>
            <person name="Wilson R.K."/>
        </authorList>
    </citation>
    <scope>NUCLEOTIDE SEQUENCE [LARGE SCALE GENOMIC DNA]</scope>
    <source>
        <strain evidence="2 3">DNF00696</strain>
    </source>
</reference>
<feature type="region of interest" description="Disordered" evidence="1">
    <location>
        <begin position="36"/>
        <end position="63"/>
    </location>
</feature>
<gene>
    <name evidence="2" type="ORF">HMPREF1862_00288</name>
</gene>
<evidence type="ECO:0000313" key="2">
    <source>
        <dbReference type="EMBL" id="KXB81858.1"/>
    </source>
</evidence>
<feature type="compositionally biased region" description="Polar residues" evidence="1">
    <location>
        <begin position="46"/>
        <end position="63"/>
    </location>
</feature>
<proteinExistence type="predicted"/>
<dbReference type="Proteomes" id="UP000070572">
    <property type="component" value="Unassembled WGS sequence"/>
</dbReference>
<dbReference type="EMBL" id="LSDN01000005">
    <property type="protein sequence ID" value="KXB81858.1"/>
    <property type="molecule type" value="Genomic_DNA"/>
</dbReference>
<sequence>MSIEYLSRGFSPGTMEVADRKKSWLSAREAGARRPEKILQLRKRSVNPSSSLLSYPTVSQGKQ</sequence>
<accession>A0AB34X1M0</accession>
<organism evidence="2 3">
    <name type="scientific">Varibaculum cambriense</name>
    <dbReference type="NCBI Taxonomy" id="184870"/>
    <lineage>
        <taxon>Bacteria</taxon>
        <taxon>Bacillati</taxon>
        <taxon>Actinomycetota</taxon>
        <taxon>Actinomycetes</taxon>
        <taxon>Actinomycetales</taxon>
        <taxon>Actinomycetaceae</taxon>
        <taxon>Varibaculum</taxon>
    </lineage>
</organism>
<protein>
    <submittedName>
        <fullName evidence="2">Uncharacterized protein</fullName>
    </submittedName>
</protein>